<reference evidence="6" key="1">
    <citation type="submission" date="2025-08" db="UniProtKB">
        <authorList>
            <consortium name="Ensembl"/>
        </authorList>
    </citation>
    <scope>IDENTIFICATION</scope>
</reference>
<dbReference type="PANTHER" id="PTHR37984:SF15">
    <property type="entry name" value="INTEGRASE CATALYTIC DOMAIN-CONTAINING PROTEIN"/>
    <property type="match status" value="1"/>
</dbReference>
<evidence type="ECO:0000259" key="4">
    <source>
        <dbReference type="PROSITE" id="PS50878"/>
    </source>
</evidence>
<dbReference type="AlphaFoldDB" id="A0A8C5CAM9"/>
<sequence>MLDSGSMACSMSSRLLPKLQDAGVISPHSVAPTSVVLIGCGGLRTCPVGVCELQMKVHDCQISVPTLVVDGQSDDLILGSNVIKHLIRMAKHPGSFGETASLSPQASGKEDGLLQLLATVEKWRGSEIPEKVGTVKLKHAVTLEPMREHLVWGRLPGHVCLSAGSTLVVEPSQSRTVPRTVMVGRLVTPLWGDGWVPVRIINPSNKPVTLRRNCKIADASPCVALEDFDNDYLYRTDETDSVECNVAKTTDLTDTGSEKSLTVDSERSMPRPCRSALHDLGLQDIDINSADLSPFWKAKLVDLLTKYESIFSRHSMDCGTAKGFVHRIRLSDSKPFRLPYRRLAPSHYDKLRTALNEMEEREIIRKSASEYASPLVLVWKKNGDLRLCTDFRWLNARTVKDAHPLPHQADALAALGGNTFFSTMDLTSGYYNVEVHEEDKKFTAFTSPFGLYEYNRPQGLCNSPATFMRMMMAIFGDQNFLSLLCYLDDILVFAPNEQLALQRLEMVFERLKVHNLKLAPKKCHLLRPSVRFLGHIIDKHGIATDPEKVKAIVNLSEKDLMDESGIVPSPTKIRSFLGMVGFYQQFFEGYSKISKPLFALTSGVKRPRYSKGKRKTPVTRKLTSTDWTVECGEAFKRLKLALLDNAALAHPDFSKPFLLSVDASSNGLGAVLSQLTEGDNVARPIAFASKSLNYAQSRYPAHRLEFLALKWAVCDKFSHWLRGHKFTAWTDNNPLTYILSKSRLDACEQRWVAKLAPFDFEIRYIPGPKNVVADALSREPFVQPSMLHRLTRVPYDALMEEANALNLDSVQDAFRQSCNPRVMPSLSSAVAVSLGPSVSNEAVSAVLERSLGQEHVPPQAFLLPQLVQSIQPREHSDIRPLPKETLMASQRADPCLSRVLHFVERQRRPSRRERGHEPADTLRLLRHWEKLSIKQGVLYRVSKDVVTQRKTYQYVVPLVLREEVLRGVHDEAGHQGQRRTLYLSRQRFYWQGMERDVKEYVWCCRRCVFSKSPEPEGRAPLESIVTSRPLELVCIDFWSAEDSSNKSLDVLVVTDHFTKLAQAYLCPNQSAKAVANQLWNNFFCVYGFPERIHSYQNID</sequence>
<dbReference type="Pfam" id="PF17921">
    <property type="entry name" value="Integrase_H2C2"/>
    <property type="match status" value="1"/>
</dbReference>
<dbReference type="PROSITE" id="PS50994">
    <property type="entry name" value="INTEGRASE"/>
    <property type="match status" value="1"/>
</dbReference>
<dbReference type="CDD" id="cd09274">
    <property type="entry name" value="RNase_HI_RT_Ty3"/>
    <property type="match status" value="1"/>
</dbReference>
<keyword evidence="7" id="KW-1185">Reference proteome</keyword>
<dbReference type="Gene3D" id="3.30.70.270">
    <property type="match status" value="2"/>
</dbReference>
<dbReference type="OMA" id="YNVEVHE"/>
<dbReference type="InterPro" id="IPR043502">
    <property type="entry name" value="DNA/RNA_pol_sf"/>
</dbReference>
<dbReference type="InterPro" id="IPR036397">
    <property type="entry name" value="RNaseH_sf"/>
</dbReference>
<dbReference type="Ensembl" id="ENSGMOT00000074378.1">
    <property type="protein sequence ID" value="ENSGMOP00000058867.1"/>
    <property type="gene ID" value="ENSGMOG00000036277.1"/>
</dbReference>
<evidence type="ECO:0000256" key="1">
    <source>
        <dbReference type="ARBA" id="ARBA00010879"/>
    </source>
</evidence>
<dbReference type="Proteomes" id="UP000694546">
    <property type="component" value="Chromosome 20"/>
</dbReference>
<evidence type="ECO:0000256" key="2">
    <source>
        <dbReference type="ARBA" id="ARBA00012180"/>
    </source>
</evidence>
<dbReference type="Pfam" id="PF00078">
    <property type="entry name" value="RVT_1"/>
    <property type="match status" value="1"/>
</dbReference>
<dbReference type="GO" id="GO:0003676">
    <property type="term" value="F:nucleic acid binding"/>
    <property type="evidence" value="ECO:0007669"/>
    <property type="project" value="InterPro"/>
</dbReference>
<evidence type="ECO:0000313" key="7">
    <source>
        <dbReference type="Proteomes" id="UP000694546"/>
    </source>
</evidence>
<dbReference type="SUPFAM" id="SSF56672">
    <property type="entry name" value="DNA/RNA polymerases"/>
    <property type="match status" value="1"/>
</dbReference>
<dbReference type="InterPro" id="IPR012337">
    <property type="entry name" value="RNaseH-like_sf"/>
</dbReference>
<dbReference type="InterPro" id="IPR041577">
    <property type="entry name" value="RT_RNaseH_2"/>
</dbReference>
<proteinExistence type="inferred from homology"/>
<dbReference type="InterPro" id="IPR001584">
    <property type="entry name" value="Integrase_cat-core"/>
</dbReference>
<dbReference type="InterPro" id="IPR041588">
    <property type="entry name" value="Integrase_H2C2"/>
</dbReference>
<accession>A0A8C5CAM9</accession>
<dbReference type="GO" id="GO:0004523">
    <property type="term" value="F:RNA-DNA hybrid ribonuclease activity"/>
    <property type="evidence" value="ECO:0007669"/>
    <property type="project" value="UniProtKB-EC"/>
</dbReference>
<feature type="domain" description="Reverse transcriptase" evidence="4">
    <location>
        <begin position="359"/>
        <end position="537"/>
    </location>
</feature>
<dbReference type="FunFam" id="1.10.340.70:FF:000001">
    <property type="entry name" value="Retrovirus-related Pol polyprotein from transposon gypsy-like Protein"/>
    <property type="match status" value="1"/>
</dbReference>
<name>A0A8C5CAM9_GADMO</name>
<dbReference type="CDD" id="cd01647">
    <property type="entry name" value="RT_LTR"/>
    <property type="match status" value="1"/>
</dbReference>
<dbReference type="InterPro" id="IPR050951">
    <property type="entry name" value="Retrovirus_Pol_polyprotein"/>
</dbReference>
<comment type="similarity">
    <text evidence="1">Belongs to the beta type-B retroviral polymerase family. HERV class-II K(HML-2) pol subfamily.</text>
</comment>
<evidence type="ECO:0000313" key="6">
    <source>
        <dbReference type="Ensembl" id="ENSGMOP00000058867.1"/>
    </source>
</evidence>
<dbReference type="Gene3D" id="3.10.20.370">
    <property type="match status" value="1"/>
</dbReference>
<dbReference type="FunFam" id="3.10.20.370:FF:000001">
    <property type="entry name" value="Retrovirus-related Pol polyprotein from transposon 17.6-like protein"/>
    <property type="match status" value="1"/>
</dbReference>
<dbReference type="InterPro" id="IPR043128">
    <property type="entry name" value="Rev_trsase/Diguanyl_cyclase"/>
</dbReference>
<dbReference type="Gene3D" id="3.30.420.10">
    <property type="entry name" value="Ribonuclease H-like superfamily/Ribonuclease H"/>
    <property type="match status" value="1"/>
</dbReference>
<dbReference type="CDD" id="cd00303">
    <property type="entry name" value="retropepsin_like"/>
    <property type="match status" value="1"/>
</dbReference>
<dbReference type="PROSITE" id="PS50878">
    <property type="entry name" value="RT_POL"/>
    <property type="match status" value="1"/>
</dbReference>
<dbReference type="EC" id="3.1.26.4" evidence="2"/>
<evidence type="ECO:0000259" key="5">
    <source>
        <dbReference type="PROSITE" id="PS50994"/>
    </source>
</evidence>
<dbReference type="GO" id="GO:0015074">
    <property type="term" value="P:DNA integration"/>
    <property type="evidence" value="ECO:0007669"/>
    <property type="project" value="InterPro"/>
</dbReference>
<dbReference type="Gene3D" id="3.10.10.10">
    <property type="entry name" value="HIV Type 1 Reverse Transcriptase, subunit A, domain 1"/>
    <property type="match status" value="1"/>
</dbReference>
<dbReference type="PANTHER" id="PTHR37984">
    <property type="entry name" value="PROTEIN CBG26694"/>
    <property type="match status" value="1"/>
</dbReference>
<protein>
    <recommendedName>
        <fullName evidence="3">Gypsy retrotransposon integrase-like protein 1</fullName>
        <ecNumber evidence="2">3.1.26.4</ecNumber>
    </recommendedName>
</protein>
<dbReference type="Pfam" id="PF17919">
    <property type="entry name" value="RT_RNaseH_2"/>
    <property type="match status" value="1"/>
</dbReference>
<evidence type="ECO:0000256" key="3">
    <source>
        <dbReference type="ARBA" id="ARBA00039658"/>
    </source>
</evidence>
<dbReference type="InterPro" id="IPR000477">
    <property type="entry name" value="RT_dom"/>
</dbReference>
<dbReference type="SUPFAM" id="SSF53098">
    <property type="entry name" value="Ribonuclease H-like"/>
    <property type="match status" value="1"/>
</dbReference>
<dbReference type="GeneTree" id="ENSGT01100000263500"/>
<feature type="domain" description="Integrase catalytic" evidence="5">
    <location>
        <begin position="1025"/>
        <end position="1099"/>
    </location>
</feature>
<organism evidence="6 7">
    <name type="scientific">Gadus morhua</name>
    <name type="common">Atlantic cod</name>
    <dbReference type="NCBI Taxonomy" id="8049"/>
    <lineage>
        <taxon>Eukaryota</taxon>
        <taxon>Metazoa</taxon>
        <taxon>Chordata</taxon>
        <taxon>Craniata</taxon>
        <taxon>Vertebrata</taxon>
        <taxon>Euteleostomi</taxon>
        <taxon>Actinopterygii</taxon>
        <taxon>Neopterygii</taxon>
        <taxon>Teleostei</taxon>
        <taxon>Neoteleostei</taxon>
        <taxon>Acanthomorphata</taxon>
        <taxon>Zeiogadaria</taxon>
        <taxon>Gadariae</taxon>
        <taxon>Gadiformes</taxon>
        <taxon>Gadoidei</taxon>
        <taxon>Gadidae</taxon>
        <taxon>Gadus</taxon>
    </lineage>
</organism>
<dbReference type="Gene3D" id="1.10.340.70">
    <property type="match status" value="1"/>
</dbReference>
<reference evidence="6" key="2">
    <citation type="submission" date="2025-09" db="UniProtKB">
        <authorList>
            <consortium name="Ensembl"/>
        </authorList>
    </citation>
    <scope>IDENTIFICATION</scope>
</reference>